<evidence type="ECO:0000313" key="1">
    <source>
        <dbReference type="EMBL" id="EMI21028.1"/>
    </source>
</evidence>
<dbReference type="Proteomes" id="UP000011991">
    <property type="component" value="Unassembled WGS sequence"/>
</dbReference>
<accession>M5RNX0</accession>
<keyword evidence="2" id="KW-1185">Reference proteome</keyword>
<evidence type="ECO:0000313" key="2">
    <source>
        <dbReference type="Proteomes" id="UP000011991"/>
    </source>
</evidence>
<organism evidence="1 2">
    <name type="scientific">Rhodopirellula maiorica SM1</name>
    <dbReference type="NCBI Taxonomy" id="1265738"/>
    <lineage>
        <taxon>Bacteria</taxon>
        <taxon>Pseudomonadati</taxon>
        <taxon>Planctomycetota</taxon>
        <taxon>Planctomycetia</taxon>
        <taxon>Pirellulales</taxon>
        <taxon>Pirellulaceae</taxon>
        <taxon>Novipirellula</taxon>
    </lineage>
</organism>
<dbReference type="EMBL" id="ANOG01000286">
    <property type="protein sequence ID" value="EMI21028.1"/>
    <property type="molecule type" value="Genomic_DNA"/>
</dbReference>
<gene>
    <name evidence="1" type="ORF">RMSM_02045</name>
</gene>
<proteinExistence type="predicted"/>
<comment type="caution">
    <text evidence="1">The sequence shown here is derived from an EMBL/GenBank/DDBJ whole genome shotgun (WGS) entry which is preliminary data.</text>
</comment>
<sequence length="49" mass="5634">MTTTVGLKVMCELARKAYRSGQKATESFRQNEPTIRDKVLGQFNYVLRP</sequence>
<dbReference type="PATRIC" id="fig|1265738.3.peg.2047"/>
<name>M5RNX0_9BACT</name>
<reference evidence="1 2" key="1">
    <citation type="journal article" date="2013" name="Mar. Genomics">
        <title>Expression of sulfatases in Rhodopirellula baltica and the diversity of sulfatases in the genus Rhodopirellula.</title>
        <authorList>
            <person name="Wegner C.E."/>
            <person name="Richter-Heitmann T."/>
            <person name="Klindworth A."/>
            <person name="Klockow C."/>
            <person name="Richter M."/>
            <person name="Achstetter T."/>
            <person name="Glockner F.O."/>
            <person name="Harder J."/>
        </authorList>
    </citation>
    <scope>NUCLEOTIDE SEQUENCE [LARGE SCALE GENOMIC DNA]</scope>
    <source>
        <strain evidence="1 2">SM1</strain>
    </source>
</reference>
<protein>
    <submittedName>
        <fullName evidence="1">Transposase</fullName>
    </submittedName>
</protein>
<dbReference type="AlphaFoldDB" id="M5RNX0"/>